<accession>A0A202B3T8</accession>
<feature type="transmembrane region" description="Helical" evidence="1">
    <location>
        <begin position="39"/>
        <end position="69"/>
    </location>
</feature>
<dbReference type="Proteomes" id="UP000196342">
    <property type="component" value="Unassembled WGS sequence"/>
</dbReference>
<dbReference type="EMBL" id="NHOO01000023">
    <property type="protein sequence ID" value="OVE46021.1"/>
    <property type="molecule type" value="Genomic_DNA"/>
</dbReference>
<evidence type="ECO:0000256" key="1">
    <source>
        <dbReference type="SAM" id="Phobius"/>
    </source>
</evidence>
<keyword evidence="1" id="KW-1133">Transmembrane helix</keyword>
<evidence type="ECO:0000313" key="3">
    <source>
        <dbReference type="Proteomes" id="UP000196342"/>
    </source>
</evidence>
<proteinExistence type="predicted"/>
<keyword evidence="1" id="KW-0472">Membrane</keyword>
<gene>
    <name evidence="2" type="ORF">CBW21_20395</name>
</gene>
<organism evidence="2 3">
    <name type="scientific">Chromobacterium violaceum</name>
    <dbReference type="NCBI Taxonomy" id="536"/>
    <lineage>
        <taxon>Bacteria</taxon>
        <taxon>Pseudomonadati</taxon>
        <taxon>Pseudomonadota</taxon>
        <taxon>Betaproteobacteria</taxon>
        <taxon>Neisseriales</taxon>
        <taxon>Chromobacteriaceae</taxon>
        <taxon>Chromobacterium</taxon>
    </lineage>
</organism>
<protein>
    <submittedName>
        <fullName evidence="2">Uncharacterized protein</fullName>
    </submittedName>
</protein>
<evidence type="ECO:0000313" key="2">
    <source>
        <dbReference type="EMBL" id="OVE46021.1"/>
    </source>
</evidence>
<dbReference type="RefSeq" id="WP_087698698.1">
    <property type="nucleotide sequence ID" value="NZ_JABXOB010000019.1"/>
</dbReference>
<keyword evidence="1" id="KW-0812">Transmembrane</keyword>
<keyword evidence="3" id="KW-1185">Reference proteome</keyword>
<comment type="caution">
    <text evidence="2">The sequence shown here is derived from an EMBL/GenBank/DDBJ whole genome shotgun (WGS) entry which is preliminary data.</text>
</comment>
<dbReference type="AlphaFoldDB" id="A0A202B3T8"/>
<name>A0A202B3T8_CHRVL</name>
<reference evidence="2 3" key="1">
    <citation type="submission" date="2017-05" db="EMBL/GenBank/DDBJ databases">
        <title>Chromobacterium violaceum GHPS1 isolated from Hydrocarbon polluted soil in French Guiana display an awesome secondary metabolite arsenal and a battery of drug and heavy-metal-resistance and detoxification of xenobiotics proteins.</title>
        <authorList>
            <person name="Belbahri L."/>
        </authorList>
    </citation>
    <scope>NUCLEOTIDE SEQUENCE [LARGE SCALE GENOMIC DNA]</scope>
    <source>
        <strain evidence="2 3">GHPS1</strain>
    </source>
</reference>
<sequence>MNRQKHSEALADLGAVCHKMAIYWRLYVDWLAEVGWGRLALLSLLTLILGGMLMLPGLAALMILVSIFVKLFAGSRRASQALADKS</sequence>